<dbReference type="EMBL" id="CASHTH010002758">
    <property type="protein sequence ID" value="CAI8034877.1"/>
    <property type="molecule type" value="Genomic_DNA"/>
</dbReference>
<name>A0AA35ST55_GEOBA</name>
<proteinExistence type="predicted"/>
<keyword evidence="1" id="KW-0812">Transmembrane</keyword>
<protein>
    <submittedName>
        <fullName evidence="2">Cysteine-rich secretory protein LCCL domain-containing 2</fullName>
    </submittedName>
</protein>
<dbReference type="InterPro" id="IPR035940">
    <property type="entry name" value="CAP_sf"/>
</dbReference>
<dbReference type="Gene3D" id="3.40.33.10">
    <property type="entry name" value="CAP"/>
    <property type="match status" value="1"/>
</dbReference>
<organism evidence="2 3">
    <name type="scientific">Geodia barretti</name>
    <name type="common">Barrett's horny sponge</name>
    <dbReference type="NCBI Taxonomy" id="519541"/>
    <lineage>
        <taxon>Eukaryota</taxon>
        <taxon>Metazoa</taxon>
        <taxon>Porifera</taxon>
        <taxon>Demospongiae</taxon>
        <taxon>Heteroscleromorpha</taxon>
        <taxon>Tetractinellida</taxon>
        <taxon>Astrophorina</taxon>
        <taxon>Geodiidae</taxon>
        <taxon>Geodia</taxon>
    </lineage>
</organism>
<dbReference type="SUPFAM" id="SSF55797">
    <property type="entry name" value="PR-1-like"/>
    <property type="match status" value="1"/>
</dbReference>
<dbReference type="AlphaFoldDB" id="A0AA35ST55"/>
<keyword evidence="1" id="KW-1133">Transmembrane helix</keyword>
<gene>
    <name evidence="2" type="ORF">GBAR_LOCUS19592</name>
</gene>
<feature type="transmembrane region" description="Helical" evidence="1">
    <location>
        <begin position="99"/>
        <end position="118"/>
    </location>
</feature>
<keyword evidence="1" id="KW-0472">Membrane</keyword>
<evidence type="ECO:0000313" key="2">
    <source>
        <dbReference type="EMBL" id="CAI8034877.1"/>
    </source>
</evidence>
<sequence length="120" mass="12806">MQMVWARTYAVGCGAFRCAELEGAEDANENALFLVCYYGPGSVTSISIHLVIKRSLHTFHSGNFALEPAYTTGSKPCESCPYTHKYCTNNLCSESGAPITGPISLLGLLVVAVAALTAHF</sequence>
<evidence type="ECO:0000313" key="3">
    <source>
        <dbReference type="Proteomes" id="UP001174909"/>
    </source>
</evidence>
<keyword evidence="3" id="KW-1185">Reference proteome</keyword>
<comment type="caution">
    <text evidence="2">The sequence shown here is derived from an EMBL/GenBank/DDBJ whole genome shotgun (WGS) entry which is preliminary data.</text>
</comment>
<reference evidence="2" key="1">
    <citation type="submission" date="2023-03" db="EMBL/GenBank/DDBJ databases">
        <authorList>
            <person name="Steffen K."/>
            <person name="Cardenas P."/>
        </authorList>
    </citation>
    <scope>NUCLEOTIDE SEQUENCE</scope>
</reference>
<evidence type="ECO:0000256" key="1">
    <source>
        <dbReference type="SAM" id="Phobius"/>
    </source>
</evidence>
<dbReference type="Proteomes" id="UP001174909">
    <property type="component" value="Unassembled WGS sequence"/>
</dbReference>
<accession>A0AA35ST55</accession>